<accession>A0A9W8YA90</accession>
<name>A0A9W8YA90_9PLEO</name>
<reference evidence="3" key="1">
    <citation type="submission" date="2022-10" db="EMBL/GenBank/DDBJ databases">
        <title>Tapping the CABI collections for fungal endophytes: first genome assemblies for Collariella, Neodidymelliopsis, Ascochyta clinopodiicola, Didymella pomorum, Didymosphaeria variabile, Neocosmospora piperis and Neocucurbitaria cava.</title>
        <authorList>
            <person name="Hill R."/>
        </authorList>
    </citation>
    <scope>NUCLEOTIDE SEQUENCE</scope>
    <source>
        <strain evidence="3">IMI 356814</strain>
    </source>
</reference>
<keyword evidence="1" id="KW-0472">Membrane</keyword>
<keyword evidence="1" id="KW-0812">Transmembrane</keyword>
<keyword evidence="4" id="KW-1185">Reference proteome</keyword>
<comment type="caution">
    <text evidence="3">The sequence shown here is derived from an EMBL/GenBank/DDBJ whole genome shotgun (WGS) entry which is preliminary data.</text>
</comment>
<keyword evidence="1" id="KW-1133">Transmembrane helix</keyword>
<dbReference type="Pfam" id="PF24803">
    <property type="entry name" value="DUF7704"/>
    <property type="match status" value="1"/>
</dbReference>
<feature type="transmembrane region" description="Helical" evidence="1">
    <location>
        <begin position="52"/>
        <end position="71"/>
    </location>
</feature>
<protein>
    <recommendedName>
        <fullName evidence="2">DUF7704 domain-containing protein</fullName>
    </recommendedName>
</protein>
<feature type="domain" description="DUF7704" evidence="2">
    <location>
        <begin position="6"/>
        <end position="139"/>
    </location>
</feature>
<feature type="transmembrane region" description="Helical" evidence="1">
    <location>
        <begin position="12"/>
        <end position="32"/>
    </location>
</feature>
<dbReference type="AlphaFoldDB" id="A0A9W8YA90"/>
<sequence>MTPPNIPFFYRLWHLYLEPVAALGGVYHLHFVPREYFAFMPSTSQYHPASQIVYDQLASTYLLFAFIEGILLRVVDDLRVWKWIVFGLALCDAGHIYAAWCEMGTELVLSPWLWSQKDVVTNILNVLPFVTRTAFLLGFGVRSNAKGTKMA</sequence>
<feature type="transmembrane region" description="Helical" evidence="1">
    <location>
        <begin position="83"/>
        <end position="100"/>
    </location>
</feature>
<proteinExistence type="predicted"/>
<dbReference type="OrthoDB" id="5313995at2759"/>
<dbReference type="PANTHER" id="PTHR37019">
    <property type="entry name" value="CHROMOSOME 1, WHOLE GENOME SHOTGUN SEQUENCE"/>
    <property type="match status" value="1"/>
</dbReference>
<evidence type="ECO:0000256" key="1">
    <source>
        <dbReference type="SAM" id="Phobius"/>
    </source>
</evidence>
<feature type="transmembrane region" description="Helical" evidence="1">
    <location>
        <begin position="120"/>
        <end position="141"/>
    </location>
</feature>
<evidence type="ECO:0000313" key="3">
    <source>
        <dbReference type="EMBL" id="KAJ4370684.1"/>
    </source>
</evidence>
<evidence type="ECO:0000259" key="2">
    <source>
        <dbReference type="Pfam" id="PF24803"/>
    </source>
</evidence>
<gene>
    <name evidence="3" type="ORF">N0V83_005205</name>
</gene>
<organism evidence="3 4">
    <name type="scientific">Neocucurbitaria cava</name>
    <dbReference type="NCBI Taxonomy" id="798079"/>
    <lineage>
        <taxon>Eukaryota</taxon>
        <taxon>Fungi</taxon>
        <taxon>Dikarya</taxon>
        <taxon>Ascomycota</taxon>
        <taxon>Pezizomycotina</taxon>
        <taxon>Dothideomycetes</taxon>
        <taxon>Pleosporomycetidae</taxon>
        <taxon>Pleosporales</taxon>
        <taxon>Pleosporineae</taxon>
        <taxon>Cucurbitariaceae</taxon>
        <taxon>Neocucurbitaria</taxon>
    </lineage>
</organism>
<dbReference type="PANTHER" id="PTHR37019:SF1">
    <property type="entry name" value="EXPERA DOMAIN-CONTAINING PROTEIN"/>
    <property type="match status" value="1"/>
</dbReference>
<dbReference type="Proteomes" id="UP001140560">
    <property type="component" value="Unassembled WGS sequence"/>
</dbReference>
<evidence type="ECO:0000313" key="4">
    <source>
        <dbReference type="Proteomes" id="UP001140560"/>
    </source>
</evidence>
<dbReference type="InterPro" id="IPR056121">
    <property type="entry name" value="DUF7704"/>
</dbReference>
<dbReference type="EMBL" id="JAPEUY010000008">
    <property type="protein sequence ID" value="KAJ4370684.1"/>
    <property type="molecule type" value="Genomic_DNA"/>
</dbReference>